<dbReference type="VEuPathDB" id="FungiDB:MAPG_04694"/>
<dbReference type="EMBL" id="ADBL01001096">
    <property type="status" value="NOT_ANNOTATED_CDS"/>
    <property type="molecule type" value="Genomic_DNA"/>
</dbReference>
<gene>
    <name evidence="2" type="ORF">MAPG_04694</name>
</gene>
<keyword evidence="4" id="KW-1185">Reference proteome</keyword>
<protein>
    <submittedName>
        <fullName evidence="2 3">Uncharacterized protein</fullName>
    </submittedName>
</protein>
<dbReference type="Proteomes" id="UP000011715">
    <property type="component" value="Unassembled WGS sequence"/>
</dbReference>
<sequence length="70" mass="7223">MQFSILSVFTMAVAVSAAALSQNEGFQVVKRQAAPVAQEVPVNQPAMSKADGSIVAFDPANVYLPSAAGQ</sequence>
<dbReference type="eggNOG" id="ENOG502RJKU">
    <property type="taxonomic scope" value="Eukaryota"/>
</dbReference>
<reference evidence="4" key="1">
    <citation type="submission" date="2010-05" db="EMBL/GenBank/DDBJ databases">
        <title>The genome sequence of Magnaporthe poae strain ATCC 64411.</title>
        <authorList>
            <person name="Ma L.-J."/>
            <person name="Dead R."/>
            <person name="Young S."/>
            <person name="Zeng Q."/>
            <person name="Koehrsen M."/>
            <person name="Alvarado L."/>
            <person name="Berlin A."/>
            <person name="Chapman S.B."/>
            <person name="Chen Z."/>
            <person name="Freedman E."/>
            <person name="Gellesch M."/>
            <person name="Goldberg J."/>
            <person name="Griggs A."/>
            <person name="Gujja S."/>
            <person name="Heilman E.R."/>
            <person name="Heiman D."/>
            <person name="Hepburn T."/>
            <person name="Howarth C."/>
            <person name="Jen D."/>
            <person name="Larson L."/>
            <person name="Mehta T."/>
            <person name="Neiman D."/>
            <person name="Pearson M."/>
            <person name="Roberts A."/>
            <person name="Saif S."/>
            <person name="Shea T."/>
            <person name="Shenoy N."/>
            <person name="Sisk P."/>
            <person name="Stolte C."/>
            <person name="Sykes S."/>
            <person name="Walk T."/>
            <person name="White J."/>
            <person name="Yandava C."/>
            <person name="Haas B."/>
            <person name="Nusbaum C."/>
            <person name="Birren B."/>
        </authorList>
    </citation>
    <scope>NUCLEOTIDE SEQUENCE [LARGE SCALE GENOMIC DNA]</scope>
    <source>
        <strain evidence="4">ATCC 64411 / 73-15</strain>
    </source>
</reference>
<organism evidence="3 4">
    <name type="scientific">Magnaporthiopsis poae (strain ATCC 64411 / 73-15)</name>
    <name type="common">Kentucky bluegrass fungus</name>
    <name type="synonym">Magnaporthe poae</name>
    <dbReference type="NCBI Taxonomy" id="644358"/>
    <lineage>
        <taxon>Eukaryota</taxon>
        <taxon>Fungi</taxon>
        <taxon>Dikarya</taxon>
        <taxon>Ascomycota</taxon>
        <taxon>Pezizomycotina</taxon>
        <taxon>Sordariomycetes</taxon>
        <taxon>Sordariomycetidae</taxon>
        <taxon>Magnaporthales</taxon>
        <taxon>Magnaporthaceae</taxon>
        <taxon>Magnaporthiopsis</taxon>
    </lineage>
</organism>
<reference evidence="2" key="3">
    <citation type="submission" date="2011-03" db="EMBL/GenBank/DDBJ databases">
        <title>Annotation of Magnaporthe poae ATCC 64411.</title>
        <authorList>
            <person name="Ma L.-J."/>
            <person name="Dead R."/>
            <person name="Young S.K."/>
            <person name="Zeng Q."/>
            <person name="Gargeya S."/>
            <person name="Fitzgerald M."/>
            <person name="Haas B."/>
            <person name="Abouelleil A."/>
            <person name="Alvarado L."/>
            <person name="Arachchi H.M."/>
            <person name="Berlin A."/>
            <person name="Brown A."/>
            <person name="Chapman S.B."/>
            <person name="Chen Z."/>
            <person name="Dunbar C."/>
            <person name="Freedman E."/>
            <person name="Gearin G."/>
            <person name="Gellesch M."/>
            <person name="Goldberg J."/>
            <person name="Griggs A."/>
            <person name="Gujja S."/>
            <person name="Heiman D."/>
            <person name="Howarth C."/>
            <person name="Larson L."/>
            <person name="Lui A."/>
            <person name="MacDonald P.J.P."/>
            <person name="Mehta T."/>
            <person name="Montmayeur A."/>
            <person name="Murphy C."/>
            <person name="Neiman D."/>
            <person name="Pearson M."/>
            <person name="Priest M."/>
            <person name="Roberts A."/>
            <person name="Saif S."/>
            <person name="Shea T."/>
            <person name="Shenoy N."/>
            <person name="Sisk P."/>
            <person name="Stolte C."/>
            <person name="Sykes S."/>
            <person name="Yandava C."/>
            <person name="Wortman J."/>
            <person name="Nusbaum C."/>
            <person name="Birren B."/>
        </authorList>
    </citation>
    <scope>NUCLEOTIDE SEQUENCE</scope>
    <source>
        <strain evidence="2">ATCC 64411</strain>
    </source>
</reference>
<evidence type="ECO:0000313" key="4">
    <source>
        <dbReference type="Proteomes" id="UP000011715"/>
    </source>
</evidence>
<dbReference type="OMA" id="NVERQVD"/>
<reference evidence="2" key="2">
    <citation type="submission" date="2010-05" db="EMBL/GenBank/DDBJ databases">
        <title>The Genome Sequence of Magnaporthe poae strain ATCC 64411.</title>
        <authorList>
            <consortium name="The Broad Institute Genome Sequencing Platform"/>
            <consortium name="Broad Institute Genome Sequencing Center for Infectious Disease"/>
            <person name="Ma L.-J."/>
            <person name="Dead R."/>
            <person name="Young S."/>
            <person name="Zeng Q."/>
            <person name="Koehrsen M."/>
            <person name="Alvarado L."/>
            <person name="Berlin A."/>
            <person name="Chapman S.B."/>
            <person name="Chen Z."/>
            <person name="Freedman E."/>
            <person name="Gellesch M."/>
            <person name="Goldberg J."/>
            <person name="Griggs A."/>
            <person name="Gujja S."/>
            <person name="Heilman E.R."/>
            <person name="Heiman D."/>
            <person name="Hepburn T."/>
            <person name="Howarth C."/>
            <person name="Jen D."/>
            <person name="Larson L."/>
            <person name="Mehta T."/>
            <person name="Neiman D."/>
            <person name="Pearson M."/>
            <person name="Roberts A."/>
            <person name="Saif S."/>
            <person name="Shea T."/>
            <person name="Shenoy N."/>
            <person name="Sisk P."/>
            <person name="Stolte C."/>
            <person name="Sykes S."/>
            <person name="Walk T."/>
            <person name="White J."/>
            <person name="Yandava C."/>
            <person name="Haas B."/>
            <person name="Nusbaum C."/>
            <person name="Birren B."/>
        </authorList>
    </citation>
    <scope>NUCLEOTIDE SEQUENCE</scope>
    <source>
        <strain evidence="2">ATCC 64411</strain>
    </source>
</reference>
<dbReference type="EnsemblFungi" id="MAPG_04694T0">
    <property type="protein sequence ID" value="MAPG_04694T0"/>
    <property type="gene ID" value="MAPG_04694"/>
</dbReference>
<dbReference type="EMBL" id="GL876968">
    <property type="protein sequence ID" value="KLU85672.1"/>
    <property type="molecule type" value="Genomic_DNA"/>
</dbReference>
<evidence type="ECO:0000256" key="1">
    <source>
        <dbReference type="SAM" id="SignalP"/>
    </source>
</evidence>
<evidence type="ECO:0000313" key="2">
    <source>
        <dbReference type="EMBL" id="KLU85672.1"/>
    </source>
</evidence>
<reference evidence="3" key="5">
    <citation type="submission" date="2015-06" db="UniProtKB">
        <authorList>
            <consortium name="EnsemblFungi"/>
        </authorList>
    </citation>
    <scope>IDENTIFICATION</scope>
    <source>
        <strain evidence="3">ATCC 64411</strain>
    </source>
</reference>
<evidence type="ECO:0000313" key="3">
    <source>
        <dbReference type="EnsemblFungi" id="MAPG_04694T0"/>
    </source>
</evidence>
<keyword evidence="1" id="KW-0732">Signal</keyword>
<reference evidence="3" key="4">
    <citation type="journal article" date="2015" name="G3 (Bethesda)">
        <title>Genome sequences of three phytopathogenic species of the Magnaporthaceae family of fungi.</title>
        <authorList>
            <person name="Okagaki L.H."/>
            <person name="Nunes C.C."/>
            <person name="Sailsbery J."/>
            <person name="Clay B."/>
            <person name="Brown D."/>
            <person name="John T."/>
            <person name="Oh Y."/>
            <person name="Young N."/>
            <person name="Fitzgerald M."/>
            <person name="Haas B.J."/>
            <person name="Zeng Q."/>
            <person name="Young S."/>
            <person name="Adiconis X."/>
            <person name="Fan L."/>
            <person name="Levin J.Z."/>
            <person name="Mitchell T.K."/>
            <person name="Okubara P.A."/>
            <person name="Farman M.L."/>
            <person name="Kohn L.M."/>
            <person name="Birren B."/>
            <person name="Ma L.-J."/>
            <person name="Dean R.A."/>
        </authorList>
    </citation>
    <scope>NUCLEOTIDE SEQUENCE</scope>
    <source>
        <strain evidence="3">ATCC 64411 / 73-15</strain>
    </source>
</reference>
<feature type="chain" id="PRO_5009385433" evidence="1">
    <location>
        <begin position="19"/>
        <end position="70"/>
    </location>
</feature>
<dbReference type="OrthoDB" id="4835952at2759"/>
<feature type="signal peptide" evidence="1">
    <location>
        <begin position="1"/>
        <end position="18"/>
    </location>
</feature>
<proteinExistence type="predicted"/>
<name>A0A0C4DXE7_MAGP6</name>
<dbReference type="AlphaFoldDB" id="A0A0C4DXE7"/>
<accession>A0A0C4DXE7</accession>